<dbReference type="SMART" id="SM00028">
    <property type="entry name" value="TPR"/>
    <property type="match status" value="5"/>
</dbReference>
<evidence type="ECO:0000313" key="5">
    <source>
        <dbReference type="Proteomes" id="UP000190080"/>
    </source>
</evidence>
<dbReference type="Gene3D" id="1.25.40.10">
    <property type="entry name" value="Tetratricopeptide repeat domain"/>
    <property type="match status" value="2"/>
</dbReference>
<evidence type="ECO:0000256" key="3">
    <source>
        <dbReference type="SAM" id="Phobius"/>
    </source>
</evidence>
<comment type="caution">
    <text evidence="4">The sequence shown here is derived from an EMBL/GenBank/DDBJ whole genome shotgun (WGS) entry which is preliminary data.</text>
</comment>
<dbReference type="STRING" id="1450648.CLORY_22850"/>
<protein>
    <submittedName>
        <fullName evidence="4">Tetratricopeptide repeat protein</fullName>
    </submittedName>
</protein>
<evidence type="ECO:0000256" key="1">
    <source>
        <dbReference type="PROSITE-ProRule" id="PRU00339"/>
    </source>
</evidence>
<dbReference type="EMBL" id="MZGV01000022">
    <property type="protein sequence ID" value="OPJ61419.1"/>
    <property type="molecule type" value="Genomic_DNA"/>
</dbReference>
<keyword evidence="1" id="KW-0802">TPR repeat</keyword>
<feature type="transmembrane region" description="Helical" evidence="3">
    <location>
        <begin position="178"/>
        <end position="199"/>
    </location>
</feature>
<dbReference type="PROSITE" id="PS50005">
    <property type="entry name" value="TPR"/>
    <property type="match status" value="1"/>
</dbReference>
<reference evidence="4 5" key="1">
    <citation type="submission" date="2017-03" db="EMBL/GenBank/DDBJ databases">
        <title>Genome sequence of Clostridium oryzae DSM 28571.</title>
        <authorList>
            <person name="Poehlein A."/>
            <person name="Daniel R."/>
        </authorList>
    </citation>
    <scope>NUCLEOTIDE SEQUENCE [LARGE SCALE GENOMIC DNA]</scope>
    <source>
        <strain evidence="4 5">DSM 28571</strain>
    </source>
</reference>
<dbReference type="InterPro" id="IPR019734">
    <property type="entry name" value="TPR_rpt"/>
</dbReference>
<keyword evidence="3" id="KW-0812">Transmembrane</keyword>
<dbReference type="InterPro" id="IPR011990">
    <property type="entry name" value="TPR-like_helical_dom_sf"/>
</dbReference>
<dbReference type="SUPFAM" id="SSF48452">
    <property type="entry name" value="TPR-like"/>
    <property type="match status" value="1"/>
</dbReference>
<name>A0A1V4INJ0_9CLOT</name>
<evidence type="ECO:0000256" key="2">
    <source>
        <dbReference type="SAM" id="MobiDB-lite"/>
    </source>
</evidence>
<gene>
    <name evidence="4" type="ORF">CLORY_22850</name>
</gene>
<dbReference type="AlphaFoldDB" id="A0A1V4INJ0"/>
<keyword evidence="5" id="KW-1185">Reference proteome</keyword>
<feature type="region of interest" description="Disordered" evidence="2">
    <location>
        <begin position="227"/>
        <end position="258"/>
    </location>
</feature>
<keyword evidence="3" id="KW-0472">Membrane</keyword>
<organism evidence="4 5">
    <name type="scientific">Clostridium oryzae</name>
    <dbReference type="NCBI Taxonomy" id="1450648"/>
    <lineage>
        <taxon>Bacteria</taxon>
        <taxon>Bacillati</taxon>
        <taxon>Bacillota</taxon>
        <taxon>Clostridia</taxon>
        <taxon>Eubacteriales</taxon>
        <taxon>Clostridiaceae</taxon>
        <taxon>Clostridium</taxon>
    </lineage>
</organism>
<dbReference type="Proteomes" id="UP000190080">
    <property type="component" value="Unassembled WGS sequence"/>
</dbReference>
<feature type="repeat" description="TPR" evidence="1">
    <location>
        <begin position="120"/>
        <end position="153"/>
    </location>
</feature>
<dbReference type="RefSeq" id="WP_079424451.1">
    <property type="nucleotide sequence ID" value="NZ_MZGV01000022.1"/>
</dbReference>
<evidence type="ECO:0000313" key="4">
    <source>
        <dbReference type="EMBL" id="OPJ61419.1"/>
    </source>
</evidence>
<dbReference type="OrthoDB" id="1938848at2"/>
<dbReference type="Pfam" id="PF13181">
    <property type="entry name" value="TPR_8"/>
    <property type="match status" value="2"/>
</dbReference>
<accession>A0A1V4INJ0</accession>
<proteinExistence type="predicted"/>
<sequence length="428" mass="49345">MDRSRKLYKKAVDKYSSGYIDDALDLCEKSISFNLKNAAAINLKGLLYYFMGDEKSARSLWKMNKDYNKDETARVYLNNLEIDAKNLEKYINATKLLKELKVSQALENLLECGKSDFNCINVYNSIASCYIYQGKYELAAEYIDKVRKIDKNNQYAKNNIKALKGYSKTSEFSVKLRIAAGVIVIVVLIAGGLLTVRMLHLGRNVNPESSFSGSAVTKDTSVKKINKRDDIKTNKKKQNRHEAVKKIEKSKKEEDTQEKFPTDKLKQYIKHKDSSKIYEIIGKFKFNSLSDNDKVIYNRAINYMKRNGVVDFYSKGADFHKDKKYHKAIAAYEVSKIYGRSHYLYPSILFMLGDCYENTDDFTSAIKCFKEYLSGKHEGGYEAQVLYKLSVIYRDIDLKQSKMYAAKLRQTYSDSIYNNSVIDKILNK</sequence>
<feature type="compositionally biased region" description="Basic and acidic residues" evidence="2">
    <location>
        <begin position="240"/>
        <end position="258"/>
    </location>
</feature>
<keyword evidence="3" id="KW-1133">Transmembrane helix</keyword>